<keyword evidence="2" id="KW-1133">Transmembrane helix</keyword>
<accession>A0A3G2R6A3</accession>
<feature type="domain" description="RND related barrel-sandwich hybrid" evidence="3">
    <location>
        <begin position="69"/>
        <end position="247"/>
    </location>
</feature>
<dbReference type="InterPro" id="IPR058709">
    <property type="entry name" value="BSH_RND-rel"/>
</dbReference>
<keyword evidence="1" id="KW-0175">Coiled coil</keyword>
<organism evidence="4 5">
    <name type="scientific">Biomaibacter acetigenes</name>
    <dbReference type="NCBI Taxonomy" id="2316383"/>
    <lineage>
        <taxon>Bacteria</taxon>
        <taxon>Bacillati</taxon>
        <taxon>Bacillota</taxon>
        <taxon>Clostridia</taxon>
        <taxon>Thermosediminibacterales</taxon>
        <taxon>Tepidanaerobacteraceae</taxon>
        <taxon>Biomaibacter</taxon>
    </lineage>
</organism>
<feature type="transmembrane region" description="Helical" evidence="2">
    <location>
        <begin position="21"/>
        <end position="45"/>
    </location>
</feature>
<keyword evidence="5" id="KW-1185">Reference proteome</keyword>
<dbReference type="Gene3D" id="2.40.420.20">
    <property type="match status" value="1"/>
</dbReference>
<dbReference type="GO" id="GO:0015562">
    <property type="term" value="F:efflux transmembrane transporter activity"/>
    <property type="evidence" value="ECO:0007669"/>
    <property type="project" value="TreeGrafter"/>
</dbReference>
<feature type="coiled-coil region" evidence="1">
    <location>
        <begin position="152"/>
        <end position="204"/>
    </location>
</feature>
<proteinExistence type="predicted"/>
<protein>
    <recommendedName>
        <fullName evidence="3">RND related barrel-sandwich hybrid domain-containing protein</fullName>
    </recommendedName>
</protein>
<gene>
    <name evidence="4" type="ORF">D2962_06910</name>
</gene>
<evidence type="ECO:0000313" key="5">
    <source>
        <dbReference type="Proteomes" id="UP000280960"/>
    </source>
</evidence>
<keyword evidence="2" id="KW-0472">Membrane</keyword>
<evidence type="ECO:0000256" key="1">
    <source>
        <dbReference type="SAM" id="Coils"/>
    </source>
</evidence>
<evidence type="ECO:0000313" key="4">
    <source>
        <dbReference type="EMBL" id="AYO30387.1"/>
    </source>
</evidence>
<keyword evidence="2" id="KW-0812">Transmembrane</keyword>
<reference evidence="4 5" key="1">
    <citation type="submission" date="2018-10" db="EMBL/GenBank/DDBJ databases">
        <authorList>
            <person name="Zhang X."/>
        </authorList>
    </citation>
    <scope>NUCLEOTIDE SEQUENCE [LARGE SCALE GENOMIC DNA]</scope>
    <source>
        <strain evidence="4 5">SK-G1</strain>
    </source>
</reference>
<dbReference type="Pfam" id="PF26018">
    <property type="entry name" value="BSH_RND_rel"/>
    <property type="match status" value="1"/>
</dbReference>
<evidence type="ECO:0000259" key="3">
    <source>
        <dbReference type="Pfam" id="PF26018"/>
    </source>
</evidence>
<evidence type="ECO:0000256" key="2">
    <source>
        <dbReference type="SAM" id="Phobius"/>
    </source>
</evidence>
<sequence length="402" mass="45078">MHPQINRKVVSIRPKKLNSSKYVLIGVMLAAALTLIFLLLNHFYFNIYTVAEGTIQKTLPADALIIKKEAVVTSPADGKLQMLVKPGERVRVGTPLFMVITDLKQKENYEKQISELQDSIKDLRDSLNSSIPLSVINKSINDTTKKLKDAIAQGQLDKVKALKSELARLMKEKQKQIQYSETNLKAMEKSINELKNKLSSVELLVNAPEAGMVSFNIDGFENILTTDRIKSISSFQLQSIKSQVPEREIPPAAGINKPVLKIVDNFSWYLAADIKNAELRTGKNYDIIIKKSPVNEKIRAKLVDIHENNTVGIFLIEKDLPEIMKFRRVNVEIIIQTATGNMVPLSAIVNVDGNEGVYLLEGRSKVFRPVKIIADDGFNVIVEGLKLGDRILIDKKGLIWKH</sequence>
<dbReference type="Proteomes" id="UP000280960">
    <property type="component" value="Chromosome"/>
</dbReference>
<name>A0A3G2R6A3_9FIRM</name>
<dbReference type="RefSeq" id="WP_122014575.1">
    <property type="nucleotide sequence ID" value="NZ_CP033169.1"/>
</dbReference>
<dbReference type="PANTHER" id="PTHR30469">
    <property type="entry name" value="MULTIDRUG RESISTANCE PROTEIN MDTA"/>
    <property type="match status" value="1"/>
</dbReference>
<dbReference type="GO" id="GO:1990281">
    <property type="term" value="C:efflux pump complex"/>
    <property type="evidence" value="ECO:0007669"/>
    <property type="project" value="TreeGrafter"/>
</dbReference>
<dbReference type="AlphaFoldDB" id="A0A3G2R6A3"/>
<dbReference type="EMBL" id="CP033169">
    <property type="protein sequence ID" value="AYO30387.1"/>
    <property type="molecule type" value="Genomic_DNA"/>
</dbReference>
<dbReference type="KEGG" id="bacg:D2962_06910"/>